<protein>
    <submittedName>
        <fullName evidence="1">Uncharacterized protein</fullName>
    </submittedName>
</protein>
<dbReference type="EMBL" id="CP029490">
    <property type="protein sequence ID" value="AWN21795.1"/>
    <property type="molecule type" value="Genomic_DNA"/>
</dbReference>
<gene>
    <name evidence="1" type="ORF">DK182_07980</name>
</gene>
<sequence length="327" mass="38190">MANKHNYQFKLNVQPHILKKYFENLDKLKNQVIPNMIFNSYNNLFSDPVMSEKELFFDIEQDYKQILESEDYQLLIKVTDELALEYKEITFIFKNGGGIHYNPEYLTKLEEAIEIRKQVVSKFNVLNQAKFNFTTSQAYEELERVYDFNINSEIGKGLDHLRKVRKLILYLELEVQKEAENIKVRYSFNNEVLTIENVTKFEALDTSRKIERQINDSKDKIGNIKINPIYESISLNIKDSTRTIEIITTFPNGNTDDELELLLQVSEETKAKEVRTTLVASDESENENFVIGAKKLIGLPAKRGYLSDIRSNGDTIINIYESRIRIE</sequence>
<reference evidence="1 2" key="1">
    <citation type="submission" date="2018-05" db="EMBL/GenBank/DDBJ databases">
        <title>Complete genome sequences of Streptococcus sobrinus.</title>
        <authorList>
            <person name="Sales M."/>
            <person name="Jensen P.A."/>
        </authorList>
    </citation>
    <scope>NUCLEOTIDE SEQUENCE [LARGE SCALE GENOMIC DNA]</scope>
    <source>
        <strain evidence="1 2">SL1</strain>
    </source>
</reference>
<proteinExistence type="predicted"/>
<dbReference type="RefSeq" id="WP_028798465.1">
    <property type="nucleotide sequence ID" value="NZ_CP029490.1"/>
</dbReference>
<dbReference type="GeneID" id="93924445"/>
<name>A0ABM6W7X6_9STRE</name>
<dbReference type="Proteomes" id="UP000245369">
    <property type="component" value="Chromosome"/>
</dbReference>
<evidence type="ECO:0000313" key="1">
    <source>
        <dbReference type="EMBL" id="AWN21795.1"/>
    </source>
</evidence>
<evidence type="ECO:0000313" key="2">
    <source>
        <dbReference type="Proteomes" id="UP000245369"/>
    </source>
</evidence>
<keyword evidence="2" id="KW-1185">Reference proteome</keyword>
<accession>A0ABM6W7X6</accession>
<organism evidence="1 2">
    <name type="scientific">Streptococcus sobrinus</name>
    <dbReference type="NCBI Taxonomy" id="1310"/>
    <lineage>
        <taxon>Bacteria</taxon>
        <taxon>Bacillati</taxon>
        <taxon>Bacillota</taxon>
        <taxon>Bacilli</taxon>
        <taxon>Lactobacillales</taxon>
        <taxon>Streptococcaceae</taxon>
        <taxon>Streptococcus</taxon>
    </lineage>
</organism>